<dbReference type="Proteomes" id="UP000030129">
    <property type="component" value="Unassembled WGS sequence"/>
</dbReference>
<dbReference type="EMBL" id="JRLV01000007">
    <property type="protein sequence ID" value="KGO81637.1"/>
    <property type="molecule type" value="Genomic_DNA"/>
</dbReference>
<keyword evidence="1" id="KW-1133">Transmembrane helix</keyword>
<organism evidence="2 3">
    <name type="scientific">Flavobacterium beibuense F44-8</name>
    <dbReference type="NCBI Taxonomy" id="1406840"/>
    <lineage>
        <taxon>Bacteria</taxon>
        <taxon>Pseudomonadati</taxon>
        <taxon>Bacteroidota</taxon>
        <taxon>Flavobacteriia</taxon>
        <taxon>Flavobacteriales</taxon>
        <taxon>Flavobacteriaceae</taxon>
        <taxon>Flavobacterium</taxon>
    </lineage>
</organism>
<evidence type="ECO:0008006" key="4">
    <source>
        <dbReference type="Google" id="ProtNLM"/>
    </source>
</evidence>
<evidence type="ECO:0000256" key="1">
    <source>
        <dbReference type="SAM" id="Phobius"/>
    </source>
</evidence>
<sequence length="393" mass="45304">MLSFLSKVIKINNVTVLSYFKTDEGEDCRTITLRKKGNSLSVVSTNNYKGLDDFLDNYNSKLPVLLLLDGKGVLNKKIDTKNTTDLTWKKNIDFNTVYFTELVTSQYTFLSFTRRHNVDEVISLLQKKGIHILDFYLGPLTTALLQNAIDENLITSNNSLLEFEEGTLINLTKDEGKEKNYAIGDIHFSSVQLSSYGAGIHFFIKQKEISKSYSDLIDNEEFIYKKSFNYLAIGMLGLFFTLLLISYFGIQYYSGQNNALNQENVYSNQTYQYIKNLEEQKESKLKILNDSGQLSEKFLTYYVYTLSSSVPQDLSVSQIEVFPVIGEVKQNKKIELQSNQIMLKGATFNESSFNDWLRKLKKVDWIKEFEVLSFKKDKKNMQHFEIKILVSDV</sequence>
<name>A0A0A2LMV2_9FLAO</name>
<proteinExistence type="predicted"/>
<evidence type="ECO:0000313" key="3">
    <source>
        <dbReference type="Proteomes" id="UP000030129"/>
    </source>
</evidence>
<protein>
    <recommendedName>
        <fullName evidence="4">Fimbrial assembly protein</fullName>
    </recommendedName>
</protein>
<dbReference type="InterPro" id="IPR007813">
    <property type="entry name" value="PilN"/>
</dbReference>
<dbReference type="RefSeq" id="WP_035133032.1">
    <property type="nucleotide sequence ID" value="NZ_JRLV01000007.1"/>
</dbReference>
<dbReference type="AlphaFoldDB" id="A0A0A2LMV2"/>
<keyword evidence="3" id="KW-1185">Reference proteome</keyword>
<keyword evidence="1" id="KW-0472">Membrane</keyword>
<feature type="transmembrane region" description="Helical" evidence="1">
    <location>
        <begin position="228"/>
        <end position="250"/>
    </location>
</feature>
<keyword evidence="1" id="KW-0812">Transmembrane</keyword>
<accession>A0A0A2LMV2</accession>
<gene>
    <name evidence="2" type="ORF">Q763_08325</name>
</gene>
<comment type="caution">
    <text evidence="2">The sequence shown here is derived from an EMBL/GenBank/DDBJ whole genome shotgun (WGS) entry which is preliminary data.</text>
</comment>
<dbReference type="eggNOG" id="ENOG503333T">
    <property type="taxonomic scope" value="Bacteria"/>
</dbReference>
<dbReference type="STRING" id="1406840.Q763_08325"/>
<reference evidence="2 3" key="1">
    <citation type="submission" date="2013-09" db="EMBL/GenBank/DDBJ databases">
        <authorList>
            <person name="Zeng Z."/>
            <person name="Chen C."/>
        </authorList>
    </citation>
    <scope>NUCLEOTIDE SEQUENCE [LARGE SCALE GENOMIC DNA]</scope>
    <source>
        <strain evidence="2 3">F44-8</strain>
    </source>
</reference>
<dbReference type="Pfam" id="PF05137">
    <property type="entry name" value="PilN"/>
    <property type="match status" value="1"/>
</dbReference>
<evidence type="ECO:0000313" key="2">
    <source>
        <dbReference type="EMBL" id="KGO81637.1"/>
    </source>
</evidence>